<dbReference type="Pfam" id="PF07690">
    <property type="entry name" value="MFS_1"/>
    <property type="match status" value="1"/>
</dbReference>
<name>A0A9Q8VED5_9HYPO</name>
<keyword evidence="3 7" id="KW-0812">Transmembrane</keyword>
<feature type="transmembrane region" description="Helical" evidence="7">
    <location>
        <begin position="42"/>
        <end position="68"/>
    </location>
</feature>
<feature type="transmembrane region" description="Helical" evidence="7">
    <location>
        <begin position="240"/>
        <end position="260"/>
    </location>
</feature>
<feature type="compositionally biased region" description="Basic and acidic residues" evidence="6">
    <location>
        <begin position="1"/>
        <end position="10"/>
    </location>
</feature>
<feature type="transmembrane region" description="Helical" evidence="7">
    <location>
        <begin position="378"/>
        <end position="395"/>
    </location>
</feature>
<accession>A0A9Q8VED5</accession>
<feature type="transmembrane region" description="Helical" evidence="7">
    <location>
        <begin position="135"/>
        <end position="160"/>
    </location>
</feature>
<dbReference type="GeneID" id="72071525"/>
<dbReference type="InterPro" id="IPR011701">
    <property type="entry name" value="MFS"/>
</dbReference>
<dbReference type="InterPro" id="IPR036259">
    <property type="entry name" value="MFS_trans_sf"/>
</dbReference>
<feature type="transmembrane region" description="Helical" evidence="7">
    <location>
        <begin position="80"/>
        <end position="98"/>
    </location>
</feature>
<feature type="transmembrane region" description="Helical" evidence="7">
    <location>
        <begin position="407"/>
        <end position="425"/>
    </location>
</feature>
<feature type="transmembrane region" description="Helical" evidence="7">
    <location>
        <begin position="310"/>
        <end position="331"/>
    </location>
</feature>
<comment type="subcellular location">
    <subcellularLocation>
        <location evidence="1">Membrane</location>
        <topology evidence="1">Multi-pass membrane protein</topology>
    </subcellularLocation>
</comment>
<dbReference type="RefSeq" id="XP_047847261.1">
    <property type="nucleotide sequence ID" value="XM_047991250.1"/>
</dbReference>
<feature type="transmembrane region" description="Helical" evidence="7">
    <location>
        <begin position="272"/>
        <end position="289"/>
    </location>
</feature>
<evidence type="ECO:0000256" key="3">
    <source>
        <dbReference type="ARBA" id="ARBA00022692"/>
    </source>
</evidence>
<feature type="transmembrane region" description="Helical" evidence="7">
    <location>
        <begin position="437"/>
        <end position="461"/>
    </location>
</feature>
<evidence type="ECO:0000256" key="2">
    <source>
        <dbReference type="ARBA" id="ARBA00022448"/>
    </source>
</evidence>
<evidence type="ECO:0000256" key="6">
    <source>
        <dbReference type="SAM" id="MobiDB-lite"/>
    </source>
</evidence>
<evidence type="ECO:0000259" key="8">
    <source>
        <dbReference type="PROSITE" id="PS50850"/>
    </source>
</evidence>
<protein>
    <recommendedName>
        <fullName evidence="8">Major facilitator superfamily (MFS) profile domain-containing protein</fullName>
    </recommendedName>
</protein>
<feature type="transmembrane region" description="Helical" evidence="7">
    <location>
        <begin position="167"/>
        <end position="186"/>
    </location>
</feature>
<gene>
    <name evidence="9" type="ORF">JDV02_009580</name>
</gene>
<dbReference type="EMBL" id="CP086363">
    <property type="protein sequence ID" value="UNI23780.1"/>
    <property type="molecule type" value="Genomic_DNA"/>
</dbReference>
<evidence type="ECO:0000256" key="1">
    <source>
        <dbReference type="ARBA" id="ARBA00004141"/>
    </source>
</evidence>
<dbReference type="InterPro" id="IPR020846">
    <property type="entry name" value="MFS_dom"/>
</dbReference>
<organism evidence="9 10">
    <name type="scientific">Purpureocillium takamizusanense</name>
    <dbReference type="NCBI Taxonomy" id="2060973"/>
    <lineage>
        <taxon>Eukaryota</taxon>
        <taxon>Fungi</taxon>
        <taxon>Dikarya</taxon>
        <taxon>Ascomycota</taxon>
        <taxon>Pezizomycotina</taxon>
        <taxon>Sordariomycetes</taxon>
        <taxon>Hypocreomycetidae</taxon>
        <taxon>Hypocreales</taxon>
        <taxon>Ophiocordycipitaceae</taxon>
        <taxon>Purpureocillium</taxon>
    </lineage>
</organism>
<keyword evidence="4 7" id="KW-1133">Transmembrane helix</keyword>
<dbReference type="PANTHER" id="PTHR23501">
    <property type="entry name" value="MAJOR FACILITATOR SUPERFAMILY"/>
    <property type="match status" value="1"/>
</dbReference>
<dbReference type="SUPFAM" id="SSF103473">
    <property type="entry name" value="MFS general substrate transporter"/>
    <property type="match status" value="1"/>
</dbReference>
<evidence type="ECO:0000256" key="4">
    <source>
        <dbReference type="ARBA" id="ARBA00022989"/>
    </source>
</evidence>
<reference evidence="9" key="1">
    <citation type="submission" date="2021-11" db="EMBL/GenBank/DDBJ databases">
        <title>Purpureocillium_takamizusanense_genome.</title>
        <authorList>
            <person name="Nguyen N.-H."/>
        </authorList>
    </citation>
    <scope>NUCLEOTIDE SEQUENCE</scope>
    <source>
        <strain evidence="9">PT3</strain>
    </source>
</reference>
<keyword evidence="10" id="KW-1185">Reference proteome</keyword>
<feature type="compositionally biased region" description="Basic and acidic residues" evidence="6">
    <location>
        <begin position="20"/>
        <end position="29"/>
    </location>
</feature>
<evidence type="ECO:0000313" key="10">
    <source>
        <dbReference type="Proteomes" id="UP000829364"/>
    </source>
</evidence>
<keyword evidence="2" id="KW-0813">Transport</keyword>
<dbReference type="GO" id="GO:0005886">
    <property type="term" value="C:plasma membrane"/>
    <property type="evidence" value="ECO:0007669"/>
    <property type="project" value="TreeGrafter"/>
</dbReference>
<feature type="transmembrane region" description="Helical" evidence="7">
    <location>
        <begin position="198"/>
        <end position="219"/>
    </location>
</feature>
<evidence type="ECO:0000256" key="5">
    <source>
        <dbReference type="ARBA" id="ARBA00023136"/>
    </source>
</evidence>
<dbReference type="PRINTS" id="PR01036">
    <property type="entry name" value="TCRTETB"/>
</dbReference>
<dbReference type="Proteomes" id="UP000829364">
    <property type="component" value="Chromosome 10"/>
</dbReference>
<proteinExistence type="predicted"/>
<feature type="transmembrane region" description="Helical" evidence="7">
    <location>
        <begin position="351"/>
        <end position="369"/>
    </location>
</feature>
<feature type="transmembrane region" description="Helical" evidence="7">
    <location>
        <begin position="110"/>
        <end position="129"/>
    </location>
</feature>
<dbReference type="Gene3D" id="1.20.1250.20">
    <property type="entry name" value="MFS general substrate transporter like domains"/>
    <property type="match status" value="1"/>
</dbReference>
<sequence>MDIPPDERSPLRQSGPADPAPEHQNHDSSDAEVEPLPKGFRFLAIIGSLMLCCFLAALDMTIVATAVPAISDTFHSLGDIAWYGSAFFLTQTTFQATWGKIYGIFDLRAAFAVSILTFEIGCIVSAAAPSSAAVVIGRVISGIGASGIIGGVFTIIAFITSEAWRPVCIGIIGTTFGCASVIGPLVGGVLTSHLSWRWIFWINLPIGGLGLLCLFTSFTTPKSAKRAQKDVCWKSLLLELDLVGNILTTGSVACFTLAMQHGGTSVPWSEDYIITLLALSGIFLAALVLNEWSMGERALIPTRLIAQWPVWPNCAFTFFISGTYFPLLYFLPVYFQAVQGVSAQDSGLRNMPLVVAVSLFTVLSTSFMGRTGRWTQPLLLGSMLSVAGAALIYVLDAESPAPSWIGYQAVVGIGIGMAMEVPLVANQKAKPLKDISAIVGMTMFFELAGGAVFMAAGEAIFANGLLRTLSRVAPKLNGQDVLHHGALNIRETFGDDAPAVLEAYMGGITDGFIMCLSCAIAATVVAMVVAPTIMLRRGGDRRDEAEAVQS</sequence>
<feature type="region of interest" description="Disordered" evidence="6">
    <location>
        <begin position="1"/>
        <end position="33"/>
    </location>
</feature>
<dbReference type="OrthoDB" id="10021397at2759"/>
<dbReference type="KEGG" id="ptkz:JDV02_009580"/>
<dbReference type="PANTHER" id="PTHR23501:SF177">
    <property type="entry name" value="MAJOR FACILITATOR SUPERFAMILY (MFS) PROFILE DOMAIN-CONTAINING PROTEIN-RELATED"/>
    <property type="match status" value="1"/>
</dbReference>
<dbReference type="PROSITE" id="PS50850">
    <property type="entry name" value="MFS"/>
    <property type="match status" value="1"/>
</dbReference>
<feature type="domain" description="Major facilitator superfamily (MFS) profile" evidence="8">
    <location>
        <begin position="45"/>
        <end position="534"/>
    </location>
</feature>
<keyword evidence="5 7" id="KW-0472">Membrane</keyword>
<feature type="transmembrane region" description="Helical" evidence="7">
    <location>
        <begin position="511"/>
        <end position="535"/>
    </location>
</feature>
<dbReference type="AlphaFoldDB" id="A0A9Q8VED5"/>
<evidence type="ECO:0000313" key="9">
    <source>
        <dbReference type="EMBL" id="UNI23780.1"/>
    </source>
</evidence>
<dbReference type="Gene3D" id="1.20.1720.10">
    <property type="entry name" value="Multidrug resistance protein D"/>
    <property type="match status" value="1"/>
</dbReference>
<evidence type="ECO:0000256" key="7">
    <source>
        <dbReference type="SAM" id="Phobius"/>
    </source>
</evidence>
<dbReference type="GO" id="GO:0022857">
    <property type="term" value="F:transmembrane transporter activity"/>
    <property type="evidence" value="ECO:0007669"/>
    <property type="project" value="InterPro"/>
</dbReference>